<feature type="compositionally biased region" description="Low complexity" evidence="1">
    <location>
        <begin position="133"/>
        <end position="142"/>
    </location>
</feature>
<name>A0A1X6N545_9APHY</name>
<dbReference type="Proteomes" id="UP000194127">
    <property type="component" value="Unassembled WGS sequence"/>
</dbReference>
<dbReference type="OrthoDB" id="3231772at2759"/>
<feature type="region of interest" description="Disordered" evidence="1">
    <location>
        <begin position="1"/>
        <end position="32"/>
    </location>
</feature>
<protein>
    <submittedName>
        <fullName evidence="2">Uncharacterized protein</fullName>
    </submittedName>
</protein>
<keyword evidence="3" id="KW-1185">Reference proteome</keyword>
<dbReference type="GeneID" id="36323857"/>
<organism evidence="2 3">
    <name type="scientific">Postia placenta MAD-698-R-SB12</name>
    <dbReference type="NCBI Taxonomy" id="670580"/>
    <lineage>
        <taxon>Eukaryota</taxon>
        <taxon>Fungi</taxon>
        <taxon>Dikarya</taxon>
        <taxon>Basidiomycota</taxon>
        <taxon>Agaricomycotina</taxon>
        <taxon>Agaricomycetes</taxon>
        <taxon>Polyporales</taxon>
        <taxon>Adustoporiaceae</taxon>
        <taxon>Rhodonia</taxon>
    </lineage>
</organism>
<gene>
    <name evidence="2" type="ORF">POSPLADRAFT_1045943</name>
</gene>
<proteinExistence type="predicted"/>
<feature type="region of interest" description="Disordered" evidence="1">
    <location>
        <begin position="126"/>
        <end position="159"/>
    </location>
</feature>
<dbReference type="RefSeq" id="XP_024340518.1">
    <property type="nucleotide sequence ID" value="XM_024478907.1"/>
</dbReference>
<reference evidence="2 3" key="1">
    <citation type="submission" date="2017-04" db="EMBL/GenBank/DDBJ databases">
        <title>Genome Sequence of the Model Brown-Rot Fungus Postia placenta SB12.</title>
        <authorList>
            <consortium name="DOE Joint Genome Institute"/>
            <person name="Gaskell J."/>
            <person name="Kersten P."/>
            <person name="Larrondo L.F."/>
            <person name="Canessa P."/>
            <person name="Martinez D."/>
            <person name="Hibbett D."/>
            <person name="Schmoll M."/>
            <person name="Kubicek C.P."/>
            <person name="Martinez A.T."/>
            <person name="Yadav J."/>
            <person name="Master E."/>
            <person name="Magnuson J.K."/>
            <person name="James T."/>
            <person name="Yaver D."/>
            <person name="Berka R."/>
            <person name="Labutti K."/>
            <person name="Lipzen A."/>
            <person name="Aerts A."/>
            <person name="Barry K."/>
            <person name="Henrissat B."/>
            <person name="Blanchette R."/>
            <person name="Grigoriev I."/>
            <person name="Cullen D."/>
        </authorList>
    </citation>
    <scope>NUCLEOTIDE SEQUENCE [LARGE SCALE GENOMIC DNA]</scope>
    <source>
        <strain evidence="2 3">MAD-698-R-SB12</strain>
    </source>
</reference>
<accession>A0A1X6N545</accession>
<dbReference type="EMBL" id="KZ110595">
    <property type="protein sequence ID" value="OSX63724.1"/>
    <property type="molecule type" value="Genomic_DNA"/>
</dbReference>
<dbReference type="AlphaFoldDB" id="A0A1X6N545"/>
<feature type="compositionally biased region" description="Low complexity" evidence="1">
    <location>
        <begin position="1"/>
        <end position="11"/>
    </location>
</feature>
<evidence type="ECO:0000313" key="3">
    <source>
        <dbReference type="Proteomes" id="UP000194127"/>
    </source>
</evidence>
<sequence>MAAVASSSSSSHPHAPLFYPMQPAPHQPPQPSAAQFALAEIKGHVCLVQAQLTPQGQVSAALAAADVHVFAHVFSTQFRFSHAAAVHPADLRIIAPVPAAQLLHEEHSGVVFLARELNLRLHQLQRQRHQQHQHQYQYQHQQGLRRPRAAGQVRAQTSA</sequence>
<feature type="compositionally biased region" description="Pro residues" evidence="1">
    <location>
        <begin position="22"/>
        <end position="31"/>
    </location>
</feature>
<evidence type="ECO:0000313" key="2">
    <source>
        <dbReference type="EMBL" id="OSX63724.1"/>
    </source>
</evidence>
<evidence type="ECO:0000256" key="1">
    <source>
        <dbReference type="SAM" id="MobiDB-lite"/>
    </source>
</evidence>